<accession>A0AAN5D7N8</accession>
<dbReference type="AlphaFoldDB" id="A0AAN5D7N8"/>
<reference evidence="2" key="1">
    <citation type="submission" date="2022-10" db="EMBL/GenBank/DDBJ databases">
        <title>Genome assembly of Pristionchus species.</title>
        <authorList>
            <person name="Yoshida K."/>
            <person name="Sommer R.J."/>
        </authorList>
    </citation>
    <scope>NUCLEOTIDE SEQUENCE [LARGE SCALE GENOMIC DNA]</scope>
    <source>
        <strain evidence="2">RS5460</strain>
    </source>
</reference>
<proteinExistence type="predicted"/>
<keyword evidence="2" id="KW-1185">Reference proteome</keyword>
<comment type="caution">
    <text evidence="1">The sequence shown here is derived from an EMBL/GenBank/DDBJ whole genome shotgun (WGS) entry which is preliminary data.</text>
</comment>
<name>A0AAN5D7N8_9BILA</name>
<gene>
    <name evidence="1" type="ORF">PMAYCL1PPCAC_28129</name>
</gene>
<sequence>MSNSEICAAEFADWTLFDADLGNDFFLEECMALFSEWCIVLSGIWCTVLEEEDSEGWSDVETMVSEECTSCGVTRYCLPSEADAVRCPCEDVSSAFTDSDVSSSVHTSEIVRPHVLANGRVQDVSMCNTNSDYSSTSSFSEASFADSEESMSAAMSQFASLYNRVMFNDSSGDSNGSSSSEQCFSERVLELLAAKGLVAQSDEQLELSESGYTVLTVPIAGMQLFAAWTEENDERLAEPAPPAPIRIYCGMSTGARQCQARLRARRDEDLELSMKLFAAWTEEMVEPDTHDSLLMAALLSTKEESSAASADLRAASCPDLLMNNAPRVLSWEDYIVTYPSSDSGISSSEISVTGSVSWPSLVNEKSSSSLFPDPTSAHSDSSSTSCCALCCVPVPFCAHVNRGSTIEEEDDEDARAIFAFIDALDGEDYDDNGYETDVDSAPVVSMMAAAIQTEETDKAPVAQMLADCDSLLEELIELKKKLMEKQ</sequence>
<evidence type="ECO:0000313" key="1">
    <source>
        <dbReference type="EMBL" id="GMR57934.1"/>
    </source>
</evidence>
<dbReference type="EMBL" id="BTRK01000006">
    <property type="protein sequence ID" value="GMR57934.1"/>
    <property type="molecule type" value="Genomic_DNA"/>
</dbReference>
<protein>
    <submittedName>
        <fullName evidence="1">Uncharacterized protein</fullName>
    </submittedName>
</protein>
<organism evidence="1 2">
    <name type="scientific">Pristionchus mayeri</name>
    <dbReference type="NCBI Taxonomy" id="1317129"/>
    <lineage>
        <taxon>Eukaryota</taxon>
        <taxon>Metazoa</taxon>
        <taxon>Ecdysozoa</taxon>
        <taxon>Nematoda</taxon>
        <taxon>Chromadorea</taxon>
        <taxon>Rhabditida</taxon>
        <taxon>Rhabditina</taxon>
        <taxon>Diplogasteromorpha</taxon>
        <taxon>Diplogasteroidea</taxon>
        <taxon>Neodiplogasteridae</taxon>
        <taxon>Pristionchus</taxon>
    </lineage>
</organism>
<evidence type="ECO:0000313" key="2">
    <source>
        <dbReference type="Proteomes" id="UP001328107"/>
    </source>
</evidence>
<dbReference type="Proteomes" id="UP001328107">
    <property type="component" value="Unassembled WGS sequence"/>
</dbReference>